<dbReference type="Pfam" id="PF00296">
    <property type="entry name" value="Bac_luciferase"/>
    <property type="match status" value="1"/>
</dbReference>
<evidence type="ECO:0000256" key="3">
    <source>
        <dbReference type="ARBA" id="ARBA00023002"/>
    </source>
</evidence>
<evidence type="ECO:0000259" key="5">
    <source>
        <dbReference type="Pfam" id="PF00296"/>
    </source>
</evidence>
<keyword evidence="2" id="KW-0288">FMN</keyword>
<dbReference type="PANTHER" id="PTHR42847">
    <property type="entry name" value="ALKANESULFONATE MONOOXYGENASE"/>
    <property type="match status" value="1"/>
</dbReference>
<dbReference type="AlphaFoldDB" id="A0A382LS57"/>
<dbReference type="InterPro" id="IPR036661">
    <property type="entry name" value="Luciferase-like_sf"/>
</dbReference>
<evidence type="ECO:0000313" key="6">
    <source>
        <dbReference type="EMBL" id="SVC38595.1"/>
    </source>
</evidence>
<name>A0A382LS57_9ZZZZ</name>
<feature type="non-terminal residue" evidence="6">
    <location>
        <position position="1"/>
    </location>
</feature>
<proteinExistence type="predicted"/>
<dbReference type="Gene3D" id="3.20.20.30">
    <property type="entry name" value="Luciferase-like domain"/>
    <property type="match status" value="1"/>
</dbReference>
<dbReference type="InterPro" id="IPR011251">
    <property type="entry name" value="Luciferase-like_dom"/>
</dbReference>
<dbReference type="EMBL" id="UINC01088408">
    <property type="protein sequence ID" value="SVC38595.1"/>
    <property type="molecule type" value="Genomic_DNA"/>
</dbReference>
<gene>
    <name evidence="6" type="ORF">METZ01_LOCUS291449</name>
</gene>
<evidence type="ECO:0000256" key="1">
    <source>
        <dbReference type="ARBA" id="ARBA00022630"/>
    </source>
</evidence>
<dbReference type="GO" id="GO:0046306">
    <property type="term" value="P:alkanesulfonate catabolic process"/>
    <property type="evidence" value="ECO:0007669"/>
    <property type="project" value="TreeGrafter"/>
</dbReference>
<evidence type="ECO:0000256" key="2">
    <source>
        <dbReference type="ARBA" id="ARBA00022643"/>
    </source>
</evidence>
<keyword evidence="3" id="KW-0560">Oxidoreductase</keyword>
<sequence>PFQERRKMLEDGVPALRALLSGEDVSHHGPYYNFDDVTVAPRGLQQPCVPIWLSSWGSPVGMRRVARLGDGWVSSAWHSTPEEFSEAFANLKAALTELGKDHGIFPNAVNTMFMYIDEDGDRARSVAVPIIEQTIRAKFEFEGGHFLVGNYQECQELLRRWMAAGAKEICVWPVTDAVDQARRFGQFLLPGL</sequence>
<protein>
    <recommendedName>
        <fullName evidence="5">Luciferase-like domain-containing protein</fullName>
    </recommendedName>
</protein>
<evidence type="ECO:0000256" key="4">
    <source>
        <dbReference type="ARBA" id="ARBA00023033"/>
    </source>
</evidence>
<keyword evidence="4" id="KW-0503">Monooxygenase</keyword>
<dbReference type="PANTHER" id="PTHR42847:SF4">
    <property type="entry name" value="ALKANESULFONATE MONOOXYGENASE-RELATED"/>
    <property type="match status" value="1"/>
</dbReference>
<organism evidence="6">
    <name type="scientific">marine metagenome</name>
    <dbReference type="NCBI Taxonomy" id="408172"/>
    <lineage>
        <taxon>unclassified sequences</taxon>
        <taxon>metagenomes</taxon>
        <taxon>ecological metagenomes</taxon>
    </lineage>
</organism>
<dbReference type="SUPFAM" id="SSF51679">
    <property type="entry name" value="Bacterial luciferase-like"/>
    <property type="match status" value="1"/>
</dbReference>
<dbReference type="InterPro" id="IPR050172">
    <property type="entry name" value="SsuD_RutA_monooxygenase"/>
</dbReference>
<feature type="domain" description="Luciferase-like" evidence="5">
    <location>
        <begin position="1"/>
        <end position="140"/>
    </location>
</feature>
<dbReference type="GO" id="GO:0008726">
    <property type="term" value="F:alkanesulfonate monooxygenase activity"/>
    <property type="evidence" value="ECO:0007669"/>
    <property type="project" value="TreeGrafter"/>
</dbReference>
<accession>A0A382LS57</accession>
<keyword evidence="1" id="KW-0285">Flavoprotein</keyword>
<reference evidence="6" key="1">
    <citation type="submission" date="2018-05" db="EMBL/GenBank/DDBJ databases">
        <authorList>
            <person name="Lanie J.A."/>
            <person name="Ng W.-L."/>
            <person name="Kazmierczak K.M."/>
            <person name="Andrzejewski T.M."/>
            <person name="Davidsen T.M."/>
            <person name="Wayne K.J."/>
            <person name="Tettelin H."/>
            <person name="Glass J.I."/>
            <person name="Rusch D."/>
            <person name="Podicherti R."/>
            <person name="Tsui H.-C.T."/>
            <person name="Winkler M.E."/>
        </authorList>
    </citation>
    <scope>NUCLEOTIDE SEQUENCE</scope>
</reference>